<dbReference type="Proteomes" id="UP000075840">
    <property type="component" value="Unassembled WGS sequence"/>
</dbReference>
<keyword evidence="2" id="KW-1185">Reference proteome</keyword>
<evidence type="ECO:0000313" key="1">
    <source>
        <dbReference type="EnsemblMetazoa" id="AARA001063-PA"/>
    </source>
</evidence>
<dbReference type="EnsemblMetazoa" id="AARA001063-RA">
    <property type="protein sequence ID" value="AARA001063-PA"/>
    <property type="gene ID" value="AARA001063"/>
</dbReference>
<protein>
    <submittedName>
        <fullName evidence="1">Uncharacterized protein</fullName>
    </submittedName>
</protein>
<sequence>MHGKADLTNISPTRGP</sequence>
<dbReference type="VEuPathDB" id="VectorBase:AARA001063"/>
<dbReference type="AlphaFoldDB" id="A0A182HIK3"/>
<proteinExistence type="predicted"/>
<reference evidence="1" key="1">
    <citation type="submission" date="2022-08" db="UniProtKB">
        <authorList>
            <consortium name="EnsemblMetazoa"/>
        </authorList>
    </citation>
    <scope>IDENTIFICATION</scope>
    <source>
        <strain evidence="1">Dongola</strain>
    </source>
</reference>
<evidence type="ECO:0000313" key="2">
    <source>
        <dbReference type="Proteomes" id="UP000075840"/>
    </source>
</evidence>
<dbReference type="EMBL" id="APCN01003992">
    <property type="status" value="NOT_ANNOTATED_CDS"/>
    <property type="molecule type" value="Genomic_DNA"/>
</dbReference>
<accession>A0A182HIK3</accession>
<name>A0A182HIK3_ANOAR</name>
<organism evidence="1 2">
    <name type="scientific">Anopheles arabiensis</name>
    <name type="common">Mosquito</name>
    <dbReference type="NCBI Taxonomy" id="7173"/>
    <lineage>
        <taxon>Eukaryota</taxon>
        <taxon>Metazoa</taxon>
        <taxon>Ecdysozoa</taxon>
        <taxon>Arthropoda</taxon>
        <taxon>Hexapoda</taxon>
        <taxon>Insecta</taxon>
        <taxon>Pterygota</taxon>
        <taxon>Neoptera</taxon>
        <taxon>Endopterygota</taxon>
        <taxon>Diptera</taxon>
        <taxon>Nematocera</taxon>
        <taxon>Culicoidea</taxon>
        <taxon>Culicidae</taxon>
        <taxon>Anophelinae</taxon>
        <taxon>Anopheles</taxon>
    </lineage>
</organism>